<sequence>MPNNRHIIKDGQIAVNEWLLVTDSSQPIPEAKVIVSLDIWQAHKEQLAKKPVGLWIKNDQSLETIHKDLSQFDVIAIDFPGFMDGRGFSIGRLLRDRYHYQGEIRATGSIIRDQLCYLKRCGFNAFDLGGNSNLESAIASLNDFSDGYQISVDQKTPLFRRRA</sequence>
<dbReference type="STRING" id="62101.AB835_02300"/>
<proteinExistence type="predicted"/>
<name>A0A1D2QT20_9GAMM</name>
<evidence type="ECO:0008006" key="3">
    <source>
        <dbReference type="Google" id="ProtNLM"/>
    </source>
</evidence>
<dbReference type="Pfam" id="PF06073">
    <property type="entry name" value="DUF934"/>
    <property type="match status" value="1"/>
</dbReference>
<dbReference type="Proteomes" id="UP000242502">
    <property type="component" value="Unassembled WGS sequence"/>
</dbReference>
<gene>
    <name evidence="1" type="ORF">AB835_02300</name>
</gene>
<protein>
    <recommendedName>
        <fullName evidence="3">Oxidoreductase</fullName>
    </recommendedName>
</protein>
<evidence type="ECO:0000313" key="2">
    <source>
        <dbReference type="Proteomes" id="UP000242502"/>
    </source>
</evidence>
<dbReference type="EMBL" id="MDLC01000005">
    <property type="protein sequence ID" value="ODS24719.1"/>
    <property type="molecule type" value="Genomic_DNA"/>
</dbReference>
<reference evidence="1 2" key="1">
    <citation type="journal article" date="2016" name="Appl. Environ. Microbiol.">
        <title>Lack of Overt Genome Reduction in the Bryostatin-Producing Bryozoan Symbiont "Candidatus Endobugula sertula".</title>
        <authorList>
            <person name="Miller I.J."/>
            <person name="Vanee N."/>
            <person name="Fong S.S."/>
            <person name="Lim-Fong G.E."/>
            <person name="Kwan J.C."/>
        </authorList>
    </citation>
    <scope>NUCLEOTIDE SEQUENCE [LARGE SCALE GENOMIC DNA]</scope>
    <source>
        <strain evidence="1">AB1-4</strain>
    </source>
</reference>
<evidence type="ECO:0000313" key="1">
    <source>
        <dbReference type="EMBL" id="ODS24719.1"/>
    </source>
</evidence>
<dbReference type="AlphaFoldDB" id="A0A1D2QT20"/>
<organism evidence="1 2">
    <name type="scientific">Candidatus Endobugula sertula</name>
    <name type="common">Bugula neritina bacterial symbiont</name>
    <dbReference type="NCBI Taxonomy" id="62101"/>
    <lineage>
        <taxon>Bacteria</taxon>
        <taxon>Pseudomonadati</taxon>
        <taxon>Pseudomonadota</taxon>
        <taxon>Gammaproteobacteria</taxon>
        <taxon>Cellvibrionales</taxon>
        <taxon>Cellvibrionaceae</taxon>
        <taxon>Candidatus Endobugula</taxon>
    </lineage>
</organism>
<dbReference type="InterPro" id="IPR008318">
    <property type="entry name" value="UCP030820"/>
</dbReference>
<dbReference type="PIRSF" id="PIRSF030820">
    <property type="entry name" value="UCP030820"/>
    <property type="match status" value="1"/>
</dbReference>
<comment type="caution">
    <text evidence="1">The sequence shown here is derived from an EMBL/GenBank/DDBJ whole genome shotgun (WGS) entry which is preliminary data.</text>
</comment>
<accession>A0A1D2QT20</accession>